<sequence>MHCLITAMSFIISIIMLISSLLPHFVSTLFLWLPWLW</sequence>
<feature type="transmembrane region" description="Helical" evidence="1">
    <location>
        <begin position="7"/>
        <end position="33"/>
    </location>
</feature>
<keyword evidence="1" id="KW-0472">Membrane</keyword>
<keyword evidence="1" id="KW-1133">Transmembrane helix</keyword>
<dbReference type="AlphaFoldDB" id="A0A0E9PRT4"/>
<keyword evidence="1" id="KW-0812">Transmembrane</keyword>
<organism evidence="2">
    <name type="scientific">Anguilla anguilla</name>
    <name type="common">European freshwater eel</name>
    <name type="synonym">Muraena anguilla</name>
    <dbReference type="NCBI Taxonomy" id="7936"/>
    <lineage>
        <taxon>Eukaryota</taxon>
        <taxon>Metazoa</taxon>
        <taxon>Chordata</taxon>
        <taxon>Craniata</taxon>
        <taxon>Vertebrata</taxon>
        <taxon>Euteleostomi</taxon>
        <taxon>Actinopterygii</taxon>
        <taxon>Neopterygii</taxon>
        <taxon>Teleostei</taxon>
        <taxon>Anguilliformes</taxon>
        <taxon>Anguillidae</taxon>
        <taxon>Anguilla</taxon>
    </lineage>
</organism>
<accession>A0A0E9PRT4</accession>
<name>A0A0E9PRT4_ANGAN</name>
<evidence type="ECO:0000313" key="2">
    <source>
        <dbReference type="EMBL" id="JAH06578.1"/>
    </source>
</evidence>
<reference evidence="2" key="1">
    <citation type="submission" date="2014-11" db="EMBL/GenBank/DDBJ databases">
        <authorList>
            <person name="Amaro Gonzalez C."/>
        </authorList>
    </citation>
    <scope>NUCLEOTIDE SEQUENCE</scope>
</reference>
<protein>
    <submittedName>
        <fullName evidence="2">Uncharacterized protein</fullName>
    </submittedName>
</protein>
<dbReference type="EMBL" id="GBXM01101999">
    <property type="protein sequence ID" value="JAH06578.1"/>
    <property type="molecule type" value="Transcribed_RNA"/>
</dbReference>
<reference evidence="2" key="2">
    <citation type="journal article" date="2015" name="Fish Shellfish Immunol.">
        <title>Early steps in the European eel (Anguilla anguilla)-Vibrio vulnificus interaction in the gills: Role of the RtxA13 toxin.</title>
        <authorList>
            <person name="Callol A."/>
            <person name="Pajuelo D."/>
            <person name="Ebbesson L."/>
            <person name="Teles M."/>
            <person name="MacKenzie S."/>
            <person name="Amaro C."/>
        </authorList>
    </citation>
    <scope>NUCLEOTIDE SEQUENCE</scope>
</reference>
<proteinExistence type="predicted"/>
<evidence type="ECO:0000256" key="1">
    <source>
        <dbReference type="SAM" id="Phobius"/>
    </source>
</evidence>